<dbReference type="CDD" id="cd18137">
    <property type="entry name" value="HLD_clamp_pol_III_gamma_tau"/>
    <property type="match status" value="1"/>
</dbReference>
<dbReference type="AlphaFoldDB" id="A0A9D1TPI5"/>
<dbReference type="Pfam" id="PF13177">
    <property type="entry name" value="DNA_pol3_delta2"/>
    <property type="match status" value="1"/>
</dbReference>
<dbReference type="EC" id="2.7.7.7" evidence="11"/>
<evidence type="ECO:0000256" key="8">
    <source>
        <dbReference type="ARBA" id="ARBA00022840"/>
    </source>
</evidence>
<accession>A0A9D1TPI5</accession>
<dbReference type="NCBIfam" id="TIGR02397">
    <property type="entry name" value="dnaX_nterm"/>
    <property type="match status" value="1"/>
</dbReference>
<dbReference type="PANTHER" id="PTHR11669:SF0">
    <property type="entry name" value="PROTEIN STICHEL-LIKE 2"/>
    <property type="match status" value="1"/>
</dbReference>
<evidence type="ECO:0000256" key="10">
    <source>
        <dbReference type="ARBA" id="ARBA00049244"/>
    </source>
</evidence>
<evidence type="ECO:0000256" key="5">
    <source>
        <dbReference type="ARBA" id="ARBA00022723"/>
    </source>
</evidence>
<evidence type="ECO:0000256" key="7">
    <source>
        <dbReference type="ARBA" id="ARBA00022833"/>
    </source>
</evidence>
<dbReference type="GO" id="GO:0006261">
    <property type="term" value="P:DNA-templated DNA replication"/>
    <property type="evidence" value="ECO:0007669"/>
    <property type="project" value="TreeGrafter"/>
</dbReference>
<feature type="compositionally biased region" description="Acidic residues" evidence="12">
    <location>
        <begin position="544"/>
        <end position="553"/>
    </location>
</feature>
<dbReference type="Gene3D" id="1.10.8.60">
    <property type="match status" value="1"/>
</dbReference>
<evidence type="ECO:0000259" key="13">
    <source>
        <dbReference type="SMART" id="SM00382"/>
    </source>
</evidence>
<proteinExistence type="inferred from homology"/>
<dbReference type="GO" id="GO:0046872">
    <property type="term" value="F:metal ion binding"/>
    <property type="evidence" value="ECO:0007669"/>
    <property type="project" value="UniProtKB-KW"/>
</dbReference>
<evidence type="ECO:0000313" key="15">
    <source>
        <dbReference type="Proteomes" id="UP000886752"/>
    </source>
</evidence>
<dbReference type="PANTHER" id="PTHR11669">
    <property type="entry name" value="REPLICATION FACTOR C / DNA POLYMERASE III GAMMA-TAU SUBUNIT"/>
    <property type="match status" value="1"/>
</dbReference>
<keyword evidence="7" id="KW-0862">Zinc</keyword>
<comment type="function">
    <text evidence="11">DNA polymerase III is a complex, multichain enzyme responsible for most of the replicative synthesis in bacteria. This DNA polymerase also exhibits 3' to 5' exonuclease activity.</text>
</comment>
<dbReference type="Pfam" id="PF12169">
    <property type="entry name" value="DNA_pol3_gamma3"/>
    <property type="match status" value="1"/>
</dbReference>
<evidence type="ECO:0000256" key="1">
    <source>
        <dbReference type="ARBA" id="ARBA00006360"/>
    </source>
</evidence>
<comment type="similarity">
    <text evidence="1 11">Belongs to the DnaX/STICHEL family.</text>
</comment>
<dbReference type="Pfam" id="PF22608">
    <property type="entry name" value="DNAX_ATPase_lid"/>
    <property type="match status" value="1"/>
</dbReference>
<feature type="domain" description="AAA+ ATPase" evidence="13">
    <location>
        <begin position="37"/>
        <end position="178"/>
    </location>
</feature>
<evidence type="ECO:0000256" key="3">
    <source>
        <dbReference type="ARBA" id="ARBA00022695"/>
    </source>
</evidence>
<dbReference type="FunFam" id="3.40.50.300:FF:000014">
    <property type="entry name" value="DNA polymerase III subunit gamma/tau"/>
    <property type="match status" value="1"/>
</dbReference>
<comment type="catalytic activity">
    <reaction evidence="10 11">
        <text>DNA(n) + a 2'-deoxyribonucleoside 5'-triphosphate = DNA(n+1) + diphosphate</text>
        <dbReference type="Rhea" id="RHEA:22508"/>
        <dbReference type="Rhea" id="RHEA-COMP:17339"/>
        <dbReference type="Rhea" id="RHEA-COMP:17340"/>
        <dbReference type="ChEBI" id="CHEBI:33019"/>
        <dbReference type="ChEBI" id="CHEBI:61560"/>
        <dbReference type="ChEBI" id="CHEBI:173112"/>
        <dbReference type="EC" id="2.7.7.7"/>
    </reaction>
</comment>
<reference evidence="14" key="1">
    <citation type="journal article" date="2021" name="PeerJ">
        <title>Extensive microbial diversity within the chicken gut microbiome revealed by metagenomics and culture.</title>
        <authorList>
            <person name="Gilroy R."/>
            <person name="Ravi A."/>
            <person name="Getino M."/>
            <person name="Pursley I."/>
            <person name="Horton D.L."/>
            <person name="Alikhan N.F."/>
            <person name="Baker D."/>
            <person name="Gharbi K."/>
            <person name="Hall N."/>
            <person name="Watson M."/>
            <person name="Adriaenssens E.M."/>
            <person name="Foster-Nyarko E."/>
            <person name="Jarju S."/>
            <person name="Secka A."/>
            <person name="Antonio M."/>
            <person name="Oren A."/>
            <person name="Chaudhuri R.R."/>
            <person name="La Ragione R."/>
            <person name="Hildebrand F."/>
            <person name="Pallen M.J."/>
        </authorList>
    </citation>
    <scope>NUCLEOTIDE SEQUENCE</scope>
    <source>
        <strain evidence="14">ChiHecec2B26-446</strain>
    </source>
</reference>
<evidence type="ECO:0000256" key="2">
    <source>
        <dbReference type="ARBA" id="ARBA00022679"/>
    </source>
</evidence>
<evidence type="ECO:0000256" key="6">
    <source>
        <dbReference type="ARBA" id="ARBA00022741"/>
    </source>
</evidence>
<dbReference type="InterPro" id="IPR008921">
    <property type="entry name" value="DNA_pol3_clamp-load_cplx_C"/>
</dbReference>
<dbReference type="SUPFAM" id="SSF48019">
    <property type="entry name" value="post-AAA+ oligomerization domain-like"/>
    <property type="match status" value="1"/>
</dbReference>
<dbReference type="InterPro" id="IPR003593">
    <property type="entry name" value="AAA+_ATPase"/>
</dbReference>
<feature type="compositionally biased region" description="Low complexity" evidence="12">
    <location>
        <begin position="496"/>
        <end position="523"/>
    </location>
</feature>
<dbReference type="InterPro" id="IPR045085">
    <property type="entry name" value="HLD_clamp_pol_III_gamma_tau"/>
</dbReference>
<dbReference type="FunFam" id="1.10.8.60:FF:000013">
    <property type="entry name" value="DNA polymerase III subunit gamma/tau"/>
    <property type="match status" value="1"/>
</dbReference>
<comment type="caution">
    <text evidence="14">The sequence shown here is derived from an EMBL/GenBank/DDBJ whole genome shotgun (WGS) entry which is preliminary data.</text>
</comment>
<gene>
    <name evidence="11 14" type="primary">dnaX</name>
    <name evidence="14" type="ORF">H9894_05990</name>
</gene>
<keyword evidence="2 11" id="KW-0808">Transferase</keyword>
<evidence type="ECO:0000256" key="11">
    <source>
        <dbReference type="RuleBase" id="RU364063"/>
    </source>
</evidence>
<dbReference type="CDD" id="cd00009">
    <property type="entry name" value="AAA"/>
    <property type="match status" value="1"/>
</dbReference>
<dbReference type="GO" id="GO:0003887">
    <property type="term" value="F:DNA-directed DNA polymerase activity"/>
    <property type="evidence" value="ECO:0007669"/>
    <property type="project" value="UniProtKB-KW"/>
</dbReference>
<dbReference type="InterPro" id="IPR012763">
    <property type="entry name" value="DNA_pol_III_sug/sutau_N"/>
</dbReference>
<dbReference type="Gene3D" id="1.20.272.10">
    <property type="match status" value="1"/>
</dbReference>
<evidence type="ECO:0000313" key="14">
    <source>
        <dbReference type="EMBL" id="HIW00725.1"/>
    </source>
</evidence>
<dbReference type="SMART" id="SM00382">
    <property type="entry name" value="AAA"/>
    <property type="match status" value="1"/>
</dbReference>
<feature type="compositionally biased region" description="Polar residues" evidence="12">
    <location>
        <begin position="482"/>
        <end position="492"/>
    </location>
</feature>
<evidence type="ECO:0000256" key="12">
    <source>
        <dbReference type="SAM" id="MobiDB-lite"/>
    </source>
</evidence>
<comment type="subunit">
    <text evidence="11">DNA polymerase III contains a core (composed of alpha, epsilon and theta chains) that associates with a tau subunit. This core dimerizes to form the POLIII' complex. PolIII' associates with the gamma complex (composed of gamma, delta, delta', psi and chi chains) and with the beta chain to form the complete DNA polymerase III complex.</text>
</comment>
<sequence length="684" mass="73500">MKHLSLATRYRPQRFSEVAGQDLIKAVLSRASAEDRVASGYLLSGTRGVGKTTIARIFAEALNCAHAPCAEPCNTCEQCRRITQGTHPDVIELDGASNNTVDDARALRETVGFAPMEGRYKIFIIDEAHMLTRNAFNALLKTLEEPPQHVVFIFATTELFRFPATILSRCQVFSFRHLSEDTIAAHLAGILQKENVPCEEAALRLIARRAAGSARDSMSLLDQILAYGREELTAETVRMVLGLAGMDALSSLFDALARADCVGTALFTRELVSKEVDIGFFLRELTDYFRSLFLLRQCDRDAVTRLGVPAGELDFLESIAPRFTPSYLHAAWQMILNAQRSVTISQEPAAALELLLVNLALLPRLLPSSLVADQGSAEEGAAPRPRPAGAQPPAQTTRPVQQSTAPSAQAAPSRSPAPSASSASGTAGTGRPSWQDHKAAAAQAARSTQQPAQATQAQATPPAGNSAPLSHRPAQSREPAQGQPSAQTQGTDKTAPELAAADRAMPAAPDTAAADSARTAEPAQDLSTYQPPVRPATSFGSSADSDEGQDEDDFEEVMGDAPLGQVRMASALPDWAAYRAFAQQTPGSPAPYLLNGVRCIARRENTLVLEADNASQLASLKRALPSLESSLSQFLKTAVQVELSLSERGRTHAQAQSTPIVLDRPELKHCFELLKAHVDHVQRR</sequence>
<keyword evidence="3 11" id="KW-0548">Nucleotidyltransferase</keyword>
<feature type="compositionally biased region" description="Low complexity" evidence="12">
    <location>
        <begin position="376"/>
        <end position="433"/>
    </location>
</feature>
<dbReference type="Proteomes" id="UP000886752">
    <property type="component" value="Unassembled WGS sequence"/>
</dbReference>
<organism evidence="14 15">
    <name type="scientific">Candidatus Desulfovibrio intestinipullorum</name>
    <dbReference type="NCBI Taxonomy" id="2838536"/>
    <lineage>
        <taxon>Bacteria</taxon>
        <taxon>Pseudomonadati</taxon>
        <taxon>Thermodesulfobacteriota</taxon>
        <taxon>Desulfovibrionia</taxon>
        <taxon>Desulfovibrionales</taxon>
        <taxon>Desulfovibrionaceae</taxon>
        <taxon>Desulfovibrio</taxon>
    </lineage>
</organism>
<protein>
    <recommendedName>
        <fullName evidence="11">DNA polymerase III subunit gamma/tau</fullName>
        <ecNumber evidence="11">2.7.7.7</ecNumber>
    </recommendedName>
</protein>
<reference evidence="14" key="2">
    <citation type="submission" date="2021-04" db="EMBL/GenBank/DDBJ databases">
        <authorList>
            <person name="Gilroy R."/>
        </authorList>
    </citation>
    <scope>NUCLEOTIDE SEQUENCE</scope>
    <source>
        <strain evidence="14">ChiHecec2B26-446</strain>
    </source>
</reference>
<name>A0A9D1TPI5_9BACT</name>
<dbReference type="InterPro" id="IPR050238">
    <property type="entry name" value="DNA_Rep/Repair_Clamp_Loader"/>
</dbReference>
<dbReference type="InterPro" id="IPR022754">
    <property type="entry name" value="DNA_pol_III_gamma-3"/>
</dbReference>
<dbReference type="GO" id="GO:0009360">
    <property type="term" value="C:DNA polymerase III complex"/>
    <property type="evidence" value="ECO:0007669"/>
    <property type="project" value="InterPro"/>
</dbReference>
<keyword evidence="6 11" id="KW-0547">Nucleotide-binding</keyword>
<dbReference type="InterPro" id="IPR027417">
    <property type="entry name" value="P-loop_NTPase"/>
</dbReference>
<keyword evidence="5" id="KW-0479">Metal-binding</keyword>
<dbReference type="Gene3D" id="3.40.50.300">
    <property type="entry name" value="P-loop containing nucleotide triphosphate hydrolases"/>
    <property type="match status" value="1"/>
</dbReference>
<dbReference type="GO" id="GO:0005524">
    <property type="term" value="F:ATP binding"/>
    <property type="evidence" value="ECO:0007669"/>
    <property type="project" value="UniProtKB-KW"/>
</dbReference>
<keyword evidence="9 11" id="KW-0239">DNA-directed DNA polymerase</keyword>
<dbReference type="GO" id="GO:0003677">
    <property type="term" value="F:DNA binding"/>
    <property type="evidence" value="ECO:0007669"/>
    <property type="project" value="InterPro"/>
</dbReference>
<keyword evidence="8 11" id="KW-0067">ATP-binding</keyword>
<dbReference type="SUPFAM" id="SSF52540">
    <property type="entry name" value="P-loop containing nucleoside triphosphate hydrolases"/>
    <property type="match status" value="1"/>
</dbReference>
<feature type="region of interest" description="Disordered" evidence="12">
    <location>
        <begin position="376"/>
        <end position="553"/>
    </location>
</feature>
<feature type="compositionally biased region" description="Low complexity" evidence="12">
    <location>
        <begin position="440"/>
        <end position="463"/>
    </location>
</feature>
<evidence type="ECO:0000256" key="9">
    <source>
        <dbReference type="ARBA" id="ARBA00022932"/>
    </source>
</evidence>
<dbReference type="EMBL" id="DXHV01000060">
    <property type="protein sequence ID" value="HIW00725.1"/>
    <property type="molecule type" value="Genomic_DNA"/>
</dbReference>
<keyword evidence="4 11" id="KW-0235">DNA replication</keyword>
<evidence type="ECO:0000256" key="4">
    <source>
        <dbReference type="ARBA" id="ARBA00022705"/>
    </source>
</evidence>